<organism evidence="1 2">
    <name type="scientific">Candidatus Magasanikbacteria bacterium RIFCSPHIGHO2_02_FULL_50_9b</name>
    <dbReference type="NCBI Taxonomy" id="1798682"/>
    <lineage>
        <taxon>Bacteria</taxon>
        <taxon>Candidatus Magasanikiibacteriota</taxon>
    </lineage>
</organism>
<protein>
    <submittedName>
        <fullName evidence="1">Uncharacterized protein</fullName>
    </submittedName>
</protein>
<proteinExistence type="predicted"/>
<dbReference type="AlphaFoldDB" id="A0A1F6M7J3"/>
<comment type="caution">
    <text evidence="1">The sequence shown here is derived from an EMBL/GenBank/DDBJ whole genome shotgun (WGS) entry which is preliminary data.</text>
</comment>
<accession>A0A1F6M7J3</accession>
<reference evidence="1 2" key="1">
    <citation type="journal article" date="2016" name="Nat. Commun.">
        <title>Thousands of microbial genomes shed light on interconnected biogeochemical processes in an aquifer system.</title>
        <authorList>
            <person name="Anantharaman K."/>
            <person name="Brown C.T."/>
            <person name="Hug L.A."/>
            <person name="Sharon I."/>
            <person name="Castelle C.J."/>
            <person name="Probst A.J."/>
            <person name="Thomas B.C."/>
            <person name="Singh A."/>
            <person name="Wilkins M.J."/>
            <person name="Karaoz U."/>
            <person name="Brodie E.L."/>
            <person name="Williams K.H."/>
            <person name="Hubbard S.S."/>
            <person name="Banfield J.F."/>
        </authorList>
    </citation>
    <scope>NUCLEOTIDE SEQUENCE [LARGE SCALE GENOMIC DNA]</scope>
</reference>
<gene>
    <name evidence="1" type="ORF">A3C15_04100</name>
</gene>
<name>A0A1F6M7J3_9BACT</name>
<evidence type="ECO:0000313" key="2">
    <source>
        <dbReference type="Proteomes" id="UP000176532"/>
    </source>
</evidence>
<dbReference type="Proteomes" id="UP000176532">
    <property type="component" value="Unassembled WGS sequence"/>
</dbReference>
<dbReference type="EMBL" id="MFQD01000041">
    <property type="protein sequence ID" value="OGH67596.1"/>
    <property type="molecule type" value="Genomic_DNA"/>
</dbReference>
<evidence type="ECO:0000313" key="1">
    <source>
        <dbReference type="EMBL" id="OGH67596.1"/>
    </source>
</evidence>
<sequence length="173" mass="19005">MWKFAVRVAFVFIVWLLAVYTLATSEGCTSHYQVRDIETAGMLASRYERTTLTDHEVVIGCKGEACKAATAAPPANGSGQAYVQATTLSPHVALIAPGLAAKQAAVKPGWYTFAGWMFNERGQPEYSMNTRVIRTPFGNQVVAPPRPLCWDYSPAINQQFWTGQCGPYPPQPF</sequence>